<keyword evidence="3" id="KW-1185">Reference proteome</keyword>
<reference evidence="2 3" key="1">
    <citation type="submission" date="2016-03" db="EMBL/GenBank/DDBJ databases">
        <title>Comparative genomics of the ectomycorrhizal sister species Rhizopogon vinicolor and Rhizopogon vesiculosus (Basidiomycota: Boletales) reveals a divergence of the mating type B locus.</title>
        <authorList>
            <person name="Mujic A.B."/>
            <person name="Kuo A."/>
            <person name="Tritt A."/>
            <person name="Lipzen A."/>
            <person name="Chen C."/>
            <person name="Johnson J."/>
            <person name="Sharma A."/>
            <person name="Barry K."/>
            <person name="Grigoriev I.V."/>
            <person name="Spatafora J.W."/>
        </authorList>
    </citation>
    <scope>NUCLEOTIDE SEQUENCE [LARGE SCALE GENOMIC DNA]</scope>
    <source>
        <strain evidence="2 3">AM-OR11-056</strain>
    </source>
</reference>
<protein>
    <submittedName>
        <fullName evidence="2">Uncharacterized protein</fullName>
    </submittedName>
</protein>
<accession>A0A1J8Q9K5</accession>
<evidence type="ECO:0000313" key="3">
    <source>
        <dbReference type="Proteomes" id="UP000183567"/>
    </source>
</evidence>
<feature type="region of interest" description="Disordered" evidence="1">
    <location>
        <begin position="1"/>
        <end position="22"/>
    </location>
</feature>
<evidence type="ECO:0000313" key="2">
    <source>
        <dbReference type="EMBL" id="OJA08428.1"/>
    </source>
</evidence>
<dbReference type="EMBL" id="LVVM01006305">
    <property type="protein sequence ID" value="OJA08428.1"/>
    <property type="molecule type" value="Genomic_DNA"/>
</dbReference>
<name>A0A1J8Q9K5_9AGAM</name>
<dbReference type="Proteomes" id="UP000183567">
    <property type="component" value="Unassembled WGS sequence"/>
</dbReference>
<gene>
    <name evidence="2" type="ORF">AZE42_08314</name>
</gene>
<evidence type="ECO:0000256" key="1">
    <source>
        <dbReference type="SAM" id="MobiDB-lite"/>
    </source>
</evidence>
<sequence length="52" mass="5868">MLAHLSHRTFTNSKKNEGPPRLPMLLSNLSLLGKRRPLNTTSAWLRVKSARA</sequence>
<proteinExistence type="predicted"/>
<dbReference type="AlphaFoldDB" id="A0A1J8Q9K5"/>
<organism evidence="2 3">
    <name type="scientific">Rhizopogon vesiculosus</name>
    <dbReference type="NCBI Taxonomy" id="180088"/>
    <lineage>
        <taxon>Eukaryota</taxon>
        <taxon>Fungi</taxon>
        <taxon>Dikarya</taxon>
        <taxon>Basidiomycota</taxon>
        <taxon>Agaricomycotina</taxon>
        <taxon>Agaricomycetes</taxon>
        <taxon>Agaricomycetidae</taxon>
        <taxon>Boletales</taxon>
        <taxon>Suillineae</taxon>
        <taxon>Rhizopogonaceae</taxon>
        <taxon>Rhizopogon</taxon>
    </lineage>
</organism>
<comment type="caution">
    <text evidence="2">The sequence shown here is derived from an EMBL/GenBank/DDBJ whole genome shotgun (WGS) entry which is preliminary data.</text>
</comment>